<dbReference type="PANTHER" id="PTHR30502">
    <property type="entry name" value="2-KETO-3-DEOXY-L-RHAMNONATE ALDOLASE"/>
    <property type="match status" value="1"/>
</dbReference>
<evidence type="ECO:0000313" key="5">
    <source>
        <dbReference type="EMBL" id="ELY92098.1"/>
    </source>
</evidence>
<dbReference type="STRING" id="1227493.C483_08724"/>
<dbReference type="OrthoDB" id="142679at2157"/>
<evidence type="ECO:0000256" key="2">
    <source>
        <dbReference type="ARBA" id="ARBA00022723"/>
    </source>
</evidence>
<dbReference type="InterPro" id="IPR005000">
    <property type="entry name" value="Aldolase/citrate-lyase_domain"/>
</dbReference>
<evidence type="ECO:0000256" key="3">
    <source>
        <dbReference type="ARBA" id="ARBA00023239"/>
    </source>
</evidence>
<dbReference type="RefSeq" id="WP_006652956.1">
    <property type="nucleotide sequence ID" value="NZ_AOIM01000023.1"/>
</dbReference>
<gene>
    <name evidence="5" type="ORF">C483_08724</name>
</gene>
<dbReference type="InterPro" id="IPR015813">
    <property type="entry name" value="Pyrv/PenolPyrv_kinase-like_dom"/>
</dbReference>
<dbReference type="GO" id="GO:0005737">
    <property type="term" value="C:cytoplasm"/>
    <property type="evidence" value="ECO:0007669"/>
    <property type="project" value="TreeGrafter"/>
</dbReference>
<dbReference type="EMBL" id="AOIM01000023">
    <property type="protein sequence ID" value="ELY92098.1"/>
    <property type="molecule type" value="Genomic_DNA"/>
</dbReference>
<accession>M0A431</accession>
<dbReference type="PATRIC" id="fig|1227493.4.peg.1729"/>
<protein>
    <submittedName>
        <fullName evidence="5">4-hydroxy-2-oxovalerate aldolase</fullName>
    </submittedName>
</protein>
<dbReference type="Pfam" id="PF03328">
    <property type="entry name" value="HpcH_HpaI"/>
    <property type="match status" value="1"/>
</dbReference>
<dbReference type="Gene3D" id="3.20.20.60">
    <property type="entry name" value="Phosphoenolpyruvate-binding domains"/>
    <property type="match status" value="1"/>
</dbReference>
<keyword evidence="6" id="KW-1185">Reference proteome</keyword>
<dbReference type="InterPro" id="IPR050251">
    <property type="entry name" value="HpcH-HpaI_aldolase"/>
</dbReference>
<dbReference type="PANTHER" id="PTHR30502:SF0">
    <property type="entry name" value="PHOSPHOENOLPYRUVATE CARBOXYLASE FAMILY PROTEIN"/>
    <property type="match status" value="1"/>
</dbReference>
<sequence length="265" mass="27978">MTGDAASSDLAAQLTSENALGMWVSIGHPAIVEAAASAGFDFVLIDTEHTAMSLETVASLARAATAASDDLSVVVRPAWNDPVRIKRILDIGVDGIMVPMIDDAGDARELVQATRYPPDGDRGVASGRAADYGENFVEYVESGHRSLCVIGQIETEAGVENAEEIAAVDGLDALFVGPADLSASLDVFYDWDAPELETAMTSVIETANDAGLVVGTLSVRADDVDRAVERGFDWQIAGKDMTSLIETGRDVCAAYEESLERHGGR</sequence>
<evidence type="ECO:0000313" key="6">
    <source>
        <dbReference type="Proteomes" id="UP000011519"/>
    </source>
</evidence>
<evidence type="ECO:0000259" key="4">
    <source>
        <dbReference type="Pfam" id="PF03328"/>
    </source>
</evidence>
<dbReference type="InterPro" id="IPR040442">
    <property type="entry name" value="Pyrv_kinase-like_dom_sf"/>
</dbReference>
<dbReference type="Proteomes" id="UP000011519">
    <property type="component" value="Unassembled WGS sequence"/>
</dbReference>
<name>M0A431_9EURY</name>
<evidence type="ECO:0000256" key="1">
    <source>
        <dbReference type="ARBA" id="ARBA00005568"/>
    </source>
</evidence>
<proteinExistence type="inferred from homology"/>
<comment type="similarity">
    <text evidence="1">Belongs to the HpcH/HpaI aldolase family.</text>
</comment>
<dbReference type="SUPFAM" id="SSF51621">
    <property type="entry name" value="Phosphoenolpyruvate/pyruvate domain"/>
    <property type="match status" value="1"/>
</dbReference>
<reference evidence="5 6" key="1">
    <citation type="journal article" date="2014" name="PLoS Genet.">
        <title>Phylogenetically driven sequencing of extremely halophilic archaea reveals strategies for static and dynamic osmo-response.</title>
        <authorList>
            <person name="Becker E.A."/>
            <person name="Seitzer P.M."/>
            <person name="Tritt A."/>
            <person name="Larsen D."/>
            <person name="Krusor M."/>
            <person name="Yao A.I."/>
            <person name="Wu D."/>
            <person name="Madern D."/>
            <person name="Eisen J.A."/>
            <person name="Darling A.E."/>
            <person name="Facciotti M.T."/>
        </authorList>
    </citation>
    <scope>NUCLEOTIDE SEQUENCE [LARGE SCALE GENOMIC DNA]</scope>
    <source>
        <strain evidence="5 6">JCM 10989</strain>
    </source>
</reference>
<dbReference type="GO" id="GO:0046872">
    <property type="term" value="F:metal ion binding"/>
    <property type="evidence" value="ECO:0007669"/>
    <property type="project" value="UniProtKB-KW"/>
</dbReference>
<feature type="domain" description="HpcH/HpaI aldolase/citrate lyase" evidence="4">
    <location>
        <begin position="20"/>
        <end position="245"/>
    </location>
</feature>
<dbReference type="GO" id="GO:0016832">
    <property type="term" value="F:aldehyde-lyase activity"/>
    <property type="evidence" value="ECO:0007669"/>
    <property type="project" value="TreeGrafter"/>
</dbReference>
<organism evidence="5 6">
    <name type="scientific">Natrialba hulunbeirensis JCM 10989</name>
    <dbReference type="NCBI Taxonomy" id="1227493"/>
    <lineage>
        <taxon>Archaea</taxon>
        <taxon>Methanobacteriati</taxon>
        <taxon>Methanobacteriota</taxon>
        <taxon>Stenosarchaea group</taxon>
        <taxon>Halobacteria</taxon>
        <taxon>Halobacteriales</taxon>
        <taxon>Natrialbaceae</taxon>
        <taxon>Natrialba</taxon>
    </lineage>
</organism>
<keyword evidence="2" id="KW-0479">Metal-binding</keyword>
<comment type="caution">
    <text evidence="5">The sequence shown here is derived from an EMBL/GenBank/DDBJ whole genome shotgun (WGS) entry which is preliminary data.</text>
</comment>
<keyword evidence="3" id="KW-0456">Lyase</keyword>
<dbReference type="AlphaFoldDB" id="M0A431"/>